<evidence type="ECO:0000256" key="8">
    <source>
        <dbReference type="ARBA" id="ARBA00023125"/>
    </source>
</evidence>
<dbReference type="Proteomes" id="UP000095300">
    <property type="component" value="Unassembled WGS sequence"/>
</dbReference>
<keyword evidence="4" id="KW-0677">Repeat</keyword>
<dbReference type="PANTHER" id="PTHR24393:SF15">
    <property type="entry name" value="IP01243P-RELATED"/>
    <property type="match status" value="1"/>
</dbReference>
<dbReference type="InterPro" id="IPR013087">
    <property type="entry name" value="Znf_C2H2_type"/>
</dbReference>
<feature type="domain" description="C2H2-type" evidence="13">
    <location>
        <begin position="562"/>
        <end position="590"/>
    </location>
</feature>
<dbReference type="Pfam" id="PF00096">
    <property type="entry name" value="zf-C2H2"/>
    <property type="match status" value="9"/>
</dbReference>
<feature type="domain" description="C2H2-type" evidence="13">
    <location>
        <begin position="420"/>
        <end position="447"/>
    </location>
</feature>
<dbReference type="InterPro" id="IPR036236">
    <property type="entry name" value="Znf_C2H2_sf"/>
</dbReference>
<evidence type="ECO:0000256" key="12">
    <source>
        <dbReference type="SAM" id="Coils"/>
    </source>
</evidence>
<dbReference type="PROSITE" id="PS50157">
    <property type="entry name" value="ZINC_FINGER_C2H2_2"/>
    <property type="match status" value="12"/>
</dbReference>
<protein>
    <recommendedName>
        <fullName evidence="13">C2H2-type domain-containing protein</fullName>
    </recommendedName>
</protein>
<reference evidence="14" key="2">
    <citation type="submission" date="2020-05" db="UniProtKB">
        <authorList>
            <consortium name="EnsemblMetazoa"/>
        </authorList>
    </citation>
    <scope>IDENTIFICATION</scope>
    <source>
        <strain evidence="14">USDA</strain>
    </source>
</reference>
<dbReference type="KEGG" id="scac:106095895"/>
<evidence type="ECO:0000256" key="1">
    <source>
        <dbReference type="ARBA" id="ARBA00004123"/>
    </source>
</evidence>
<organism evidence="14 15">
    <name type="scientific">Stomoxys calcitrans</name>
    <name type="common">Stable fly</name>
    <name type="synonym">Conops calcitrans</name>
    <dbReference type="NCBI Taxonomy" id="35570"/>
    <lineage>
        <taxon>Eukaryota</taxon>
        <taxon>Metazoa</taxon>
        <taxon>Ecdysozoa</taxon>
        <taxon>Arthropoda</taxon>
        <taxon>Hexapoda</taxon>
        <taxon>Insecta</taxon>
        <taxon>Pterygota</taxon>
        <taxon>Neoptera</taxon>
        <taxon>Endopterygota</taxon>
        <taxon>Diptera</taxon>
        <taxon>Brachycera</taxon>
        <taxon>Muscomorpha</taxon>
        <taxon>Muscoidea</taxon>
        <taxon>Muscidae</taxon>
        <taxon>Stomoxys</taxon>
    </lineage>
</organism>
<feature type="domain" description="C2H2-type" evidence="13">
    <location>
        <begin position="338"/>
        <end position="366"/>
    </location>
</feature>
<feature type="domain" description="C2H2-type" evidence="13">
    <location>
        <begin position="363"/>
        <end position="390"/>
    </location>
</feature>
<feature type="domain" description="C2H2-type" evidence="13">
    <location>
        <begin position="591"/>
        <end position="618"/>
    </location>
</feature>
<dbReference type="PROSITE" id="PS00028">
    <property type="entry name" value="ZINC_FINGER_C2H2_1"/>
    <property type="match status" value="12"/>
</dbReference>
<feature type="domain" description="C2H2-type" evidence="13">
    <location>
        <begin position="449"/>
        <end position="476"/>
    </location>
</feature>
<dbReference type="SUPFAM" id="SSF57667">
    <property type="entry name" value="beta-beta-alpha zinc fingers"/>
    <property type="match status" value="6"/>
</dbReference>
<keyword evidence="6" id="KW-0862">Zinc</keyword>
<feature type="coiled-coil region" evidence="12">
    <location>
        <begin position="63"/>
        <end position="90"/>
    </location>
</feature>
<feature type="domain" description="C2H2-type" evidence="13">
    <location>
        <begin position="647"/>
        <end position="676"/>
    </location>
</feature>
<feature type="domain" description="C2H2-type" evidence="13">
    <location>
        <begin position="619"/>
        <end position="646"/>
    </location>
</feature>
<evidence type="ECO:0000256" key="2">
    <source>
        <dbReference type="ARBA" id="ARBA00006991"/>
    </source>
</evidence>
<keyword evidence="5 11" id="KW-0863">Zinc-finger</keyword>
<dbReference type="AlphaFoldDB" id="A0A1I8P5H1"/>
<feature type="domain" description="C2H2-type" evidence="13">
    <location>
        <begin position="505"/>
        <end position="532"/>
    </location>
</feature>
<evidence type="ECO:0000256" key="5">
    <source>
        <dbReference type="ARBA" id="ARBA00022771"/>
    </source>
</evidence>
<keyword evidence="12" id="KW-0175">Coiled coil</keyword>
<accession>A0A1I8P5H1</accession>
<dbReference type="FunFam" id="3.30.160.60:FF:000624">
    <property type="entry name" value="zinc finger protein 697"/>
    <property type="match status" value="1"/>
</dbReference>
<sequence>MESAKCYLCDHEFVNGEEPWLMFEQRLREDGHVECSLAVLLGSILQLDLDEGTAHSTLLCDSCNADILEYESLEKRFAQLRERILNSYKENNTIHDLVDLRILHNENSPTSSLGVNELKFEELIHPSTPEMIGICDTDLIEEVQEDEVLDSDSDNRENTLAYEDMSNNEKVISESFDFAAFNEHVAQNSLPPGVLNLSDGLVNINVADSDIDVQNIPLKGQDIIIYDVRAKPIFQENALDQKNSKDDDLLKEYENEEDISLNFITSSNVFSDNDANNDGGMAIQDPEENESLILDNRPKRVCKQNGLACICLLCEISPIYTMKTLKEHFQSFHNSKIYMCELCQEGFGRREDLKIHSESNHTIECDICHRAFTNHRLYRIHRRIHYGTAKSLECIVCQKKYSTKGMLEEHMNTHTGRRPYKCPECQKDFASKYTLQTHMKIHKERPRPFQCNECGKQFLNQQNLSQHKKLHVSGKAFECSVCKKTFTTQHSLQVHQIVHSGQRPFICRICGKSFARRPEIKDHERIHTGEKPYKCDMCPLAFAQRSNLTSHKKSTHFNEKLHKCDHCLRSFKRKRLLEYHIQAIHTGERPHKCEICGAGFVYPEHFKKHMLIHSGKKPFACEVCGKQFNSRDNRNAHRFVHSDKKPYECMECGAGFMRKPLLLTHMKQTKHTNDTIIVNQPQFTQNITMEDQLDLVDTKTFDDEHGMDDELQSEDSEEGMAQIIFKTDELLAVDNTVSNVEGEADEDVITVESNLIKDELGVVKYLQFEDLERDGGQTLTWVDIGDDNKL</sequence>
<comment type="similarity">
    <text evidence="2">Belongs to the krueppel C2H2-type zinc-finger protein family.</text>
</comment>
<evidence type="ECO:0000313" key="15">
    <source>
        <dbReference type="Proteomes" id="UP000095300"/>
    </source>
</evidence>
<keyword evidence="9" id="KW-0804">Transcription</keyword>
<comment type="subcellular location">
    <subcellularLocation>
        <location evidence="1">Nucleus</location>
    </subcellularLocation>
</comment>
<keyword evidence="7" id="KW-0805">Transcription regulation</keyword>
<dbReference type="FunFam" id="3.30.160.60:FF:000176">
    <property type="entry name" value="zinc finger protein 70"/>
    <property type="match status" value="1"/>
</dbReference>
<keyword evidence="8" id="KW-0238">DNA-binding</keyword>
<keyword evidence="3" id="KW-0479">Metal-binding</keyword>
<name>A0A1I8P5H1_STOCA</name>
<dbReference type="GO" id="GO:0005634">
    <property type="term" value="C:nucleus"/>
    <property type="evidence" value="ECO:0007669"/>
    <property type="project" value="UniProtKB-SubCell"/>
</dbReference>
<dbReference type="SMART" id="SM00355">
    <property type="entry name" value="ZnF_C2H2"/>
    <property type="match status" value="13"/>
</dbReference>
<dbReference type="VEuPathDB" id="VectorBase:SCAU005001"/>
<dbReference type="EnsemblMetazoa" id="SCAU005001-RA">
    <property type="protein sequence ID" value="SCAU005001-PA"/>
    <property type="gene ID" value="SCAU005001"/>
</dbReference>
<evidence type="ECO:0000256" key="3">
    <source>
        <dbReference type="ARBA" id="ARBA00022723"/>
    </source>
</evidence>
<proteinExistence type="inferred from homology"/>
<gene>
    <name evidence="14" type="primary">106095895</name>
</gene>
<dbReference type="GO" id="GO:0008270">
    <property type="term" value="F:zinc ion binding"/>
    <property type="evidence" value="ECO:0007669"/>
    <property type="project" value="UniProtKB-KW"/>
</dbReference>
<dbReference type="PANTHER" id="PTHR24393">
    <property type="entry name" value="ZINC FINGER PROTEIN"/>
    <property type="match status" value="1"/>
</dbReference>
<dbReference type="FunFam" id="3.30.160.60:FF:002343">
    <property type="entry name" value="Zinc finger protein 33A"/>
    <property type="match status" value="2"/>
</dbReference>
<dbReference type="GO" id="GO:0001228">
    <property type="term" value="F:DNA-binding transcription activator activity, RNA polymerase II-specific"/>
    <property type="evidence" value="ECO:0007669"/>
    <property type="project" value="TreeGrafter"/>
</dbReference>
<dbReference type="Gene3D" id="3.30.160.60">
    <property type="entry name" value="Classic Zinc Finger"/>
    <property type="match status" value="11"/>
</dbReference>
<reference evidence="15" key="1">
    <citation type="submission" date="2015-05" db="EMBL/GenBank/DDBJ databases">
        <authorList>
            <person name="Wilson R.K."/>
            <person name="Warren W.C."/>
            <person name="Olafson P."/>
        </authorList>
    </citation>
    <scope>NUCLEOTIDE SEQUENCE [LARGE SCALE GENOMIC DNA]</scope>
    <source>
        <strain evidence="15">USDA</strain>
    </source>
</reference>
<feature type="domain" description="C2H2-type" evidence="13">
    <location>
        <begin position="533"/>
        <end position="561"/>
    </location>
</feature>
<dbReference type="STRING" id="35570.A0A1I8P5H1"/>
<feature type="domain" description="C2H2-type" evidence="13">
    <location>
        <begin position="477"/>
        <end position="504"/>
    </location>
</feature>
<dbReference type="FunFam" id="3.30.160.60:FF:000446">
    <property type="entry name" value="Zinc finger protein"/>
    <property type="match status" value="2"/>
</dbReference>
<dbReference type="FunFam" id="3.30.160.60:FF:000110">
    <property type="entry name" value="Zinc finger protein-like"/>
    <property type="match status" value="1"/>
</dbReference>
<evidence type="ECO:0000313" key="14">
    <source>
        <dbReference type="EnsemblMetazoa" id="SCAU005001-PB"/>
    </source>
</evidence>
<feature type="domain" description="C2H2-type" evidence="13">
    <location>
        <begin position="392"/>
        <end position="419"/>
    </location>
</feature>
<evidence type="ECO:0000256" key="7">
    <source>
        <dbReference type="ARBA" id="ARBA00023015"/>
    </source>
</evidence>
<keyword evidence="15" id="KW-1185">Reference proteome</keyword>
<dbReference type="GO" id="GO:0000978">
    <property type="term" value="F:RNA polymerase II cis-regulatory region sequence-specific DNA binding"/>
    <property type="evidence" value="ECO:0007669"/>
    <property type="project" value="TreeGrafter"/>
</dbReference>
<dbReference type="EnsemblMetazoa" id="SCAU005001-RB">
    <property type="protein sequence ID" value="SCAU005001-PB"/>
    <property type="gene ID" value="SCAU005001"/>
</dbReference>
<evidence type="ECO:0000256" key="4">
    <source>
        <dbReference type="ARBA" id="ARBA00022737"/>
    </source>
</evidence>
<keyword evidence="10" id="KW-0539">Nucleus</keyword>
<evidence type="ECO:0000259" key="13">
    <source>
        <dbReference type="PROSITE" id="PS50157"/>
    </source>
</evidence>
<evidence type="ECO:0000256" key="9">
    <source>
        <dbReference type="ARBA" id="ARBA00023163"/>
    </source>
</evidence>
<evidence type="ECO:0000256" key="6">
    <source>
        <dbReference type="ARBA" id="ARBA00022833"/>
    </source>
</evidence>
<evidence type="ECO:0000256" key="11">
    <source>
        <dbReference type="PROSITE-ProRule" id="PRU00042"/>
    </source>
</evidence>
<evidence type="ECO:0000256" key="10">
    <source>
        <dbReference type="ARBA" id="ARBA00023242"/>
    </source>
</evidence>
<dbReference type="OrthoDB" id="427030at2759"/>
<dbReference type="FunFam" id="3.30.160.60:FF:000012">
    <property type="entry name" value="RB-associated KRAB zinc finger protein-like"/>
    <property type="match status" value="1"/>
</dbReference>